<proteinExistence type="predicted"/>
<name>A0A375HEC7_9BURK</name>
<geneLocation type="plasmid" evidence="1">
    <name>I</name>
</geneLocation>
<organism evidence="1">
    <name type="scientific">Cupriavidus taiwanensis</name>
    <dbReference type="NCBI Taxonomy" id="164546"/>
    <lineage>
        <taxon>Bacteria</taxon>
        <taxon>Pseudomonadati</taxon>
        <taxon>Pseudomonadota</taxon>
        <taxon>Betaproteobacteria</taxon>
        <taxon>Burkholderiales</taxon>
        <taxon>Burkholderiaceae</taxon>
        <taxon>Cupriavidus</taxon>
    </lineage>
</organism>
<accession>A0A375HEC7</accession>
<protein>
    <recommendedName>
        <fullName evidence="2">Transposase</fullName>
    </recommendedName>
</protein>
<dbReference type="EMBL" id="LT984809">
    <property type="protein sequence ID" value="SPD49266.1"/>
    <property type="molecule type" value="Genomic_DNA"/>
</dbReference>
<evidence type="ECO:0008006" key="2">
    <source>
        <dbReference type="Google" id="ProtNLM"/>
    </source>
</evidence>
<gene>
    <name evidence="1" type="ORF">CBM2612_P0611</name>
</gene>
<reference evidence="1" key="1">
    <citation type="submission" date="2018-01" db="EMBL/GenBank/DDBJ databases">
        <authorList>
            <person name="Gaut B.S."/>
            <person name="Morton B.R."/>
            <person name="Clegg M.T."/>
            <person name="Duvall M.R."/>
        </authorList>
    </citation>
    <scope>NUCLEOTIDE SEQUENCE</scope>
    <source>
        <strain evidence="1">Cupriavidus taiwanensis STM 8555</strain>
    </source>
</reference>
<evidence type="ECO:0000313" key="1">
    <source>
        <dbReference type="EMBL" id="SPD49266.1"/>
    </source>
</evidence>
<dbReference type="AlphaFoldDB" id="A0A375HEC7"/>
<sequence>MVRGPGAGVLLVYVDDATGQLMQLLFVPSESTAAYFTATRAYVDRHGKPLAVYSDKAAIFRVNAKDSAEGRGYTQFGRALFEFNIDILCANSSPPGAGSSG</sequence>
<keyword evidence="1" id="KW-0614">Plasmid</keyword>
<dbReference type="RefSeq" id="WP_373424336.1">
    <property type="nucleotide sequence ID" value="NZ_LT976979.1"/>
</dbReference>